<evidence type="ECO:0000256" key="3">
    <source>
        <dbReference type="ARBA" id="ARBA00022729"/>
    </source>
</evidence>
<evidence type="ECO:0000256" key="1">
    <source>
        <dbReference type="ARBA" id="ARBA00007664"/>
    </source>
</evidence>
<dbReference type="EMBL" id="JANEYG010000028">
    <property type="protein sequence ID" value="KAJ8918088.1"/>
    <property type="molecule type" value="Genomic_DNA"/>
</dbReference>
<comment type="caution">
    <text evidence="10">The sequence shown here is derived from an EMBL/GenBank/DDBJ whole genome shotgun (WGS) entry which is preliminary data.</text>
</comment>
<dbReference type="InterPro" id="IPR043504">
    <property type="entry name" value="Peptidase_S1_PA_chymotrypsin"/>
</dbReference>
<keyword evidence="6" id="KW-0865">Zymogen</keyword>
<keyword evidence="4 8" id="KW-0378">Hydrolase</keyword>
<feature type="domain" description="Peptidase S1" evidence="9">
    <location>
        <begin position="27"/>
        <end position="252"/>
    </location>
</feature>
<dbReference type="SUPFAM" id="SSF50494">
    <property type="entry name" value="Trypsin-like serine proteases"/>
    <property type="match status" value="1"/>
</dbReference>
<dbReference type="Gene3D" id="2.40.10.10">
    <property type="entry name" value="Trypsin-like serine proteases"/>
    <property type="match status" value="1"/>
</dbReference>
<dbReference type="Proteomes" id="UP001159042">
    <property type="component" value="Unassembled WGS sequence"/>
</dbReference>
<dbReference type="GO" id="GO:0004252">
    <property type="term" value="F:serine-type endopeptidase activity"/>
    <property type="evidence" value="ECO:0007669"/>
    <property type="project" value="InterPro"/>
</dbReference>
<evidence type="ECO:0000313" key="10">
    <source>
        <dbReference type="EMBL" id="KAJ8918088.1"/>
    </source>
</evidence>
<name>A0AAV8VUP4_9CUCU</name>
<dbReference type="InterPro" id="IPR033116">
    <property type="entry name" value="TRYPSIN_SER"/>
</dbReference>
<evidence type="ECO:0000256" key="8">
    <source>
        <dbReference type="RuleBase" id="RU363034"/>
    </source>
</evidence>
<organism evidence="10 11">
    <name type="scientific">Exocentrus adspersus</name>
    <dbReference type="NCBI Taxonomy" id="1586481"/>
    <lineage>
        <taxon>Eukaryota</taxon>
        <taxon>Metazoa</taxon>
        <taxon>Ecdysozoa</taxon>
        <taxon>Arthropoda</taxon>
        <taxon>Hexapoda</taxon>
        <taxon>Insecta</taxon>
        <taxon>Pterygota</taxon>
        <taxon>Neoptera</taxon>
        <taxon>Endopterygota</taxon>
        <taxon>Coleoptera</taxon>
        <taxon>Polyphaga</taxon>
        <taxon>Cucujiformia</taxon>
        <taxon>Chrysomeloidea</taxon>
        <taxon>Cerambycidae</taxon>
        <taxon>Lamiinae</taxon>
        <taxon>Acanthocinini</taxon>
        <taxon>Exocentrus</taxon>
    </lineage>
</organism>
<dbReference type="InterPro" id="IPR009003">
    <property type="entry name" value="Peptidase_S1_PA"/>
</dbReference>
<evidence type="ECO:0000256" key="2">
    <source>
        <dbReference type="ARBA" id="ARBA00022670"/>
    </source>
</evidence>
<comment type="similarity">
    <text evidence="1">Belongs to the peptidase S1 family.</text>
</comment>
<dbReference type="InterPro" id="IPR018114">
    <property type="entry name" value="TRYPSIN_HIS"/>
</dbReference>
<keyword evidence="11" id="KW-1185">Reference proteome</keyword>
<reference evidence="10 11" key="1">
    <citation type="journal article" date="2023" name="Insect Mol. Biol.">
        <title>Genome sequencing provides insights into the evolution of gene families encoding plant cell wall-degrading enzymes in longhorned beetles.</title>
        <authorList>
            <person name="Shin N.R."/>
            <person name="Okamura Y."/>
            <person name="Kirsch R."/>
            <person name="Pauchet Y."/>
        </authorList>
    </citation>
    <scope>NUCLEOTIDE SEQUENCE [LARGE SCALE GENOMIC DNA]</scope>
    <source>
        <strain evidence="10">EAD_L_NR</strain>
    </source>
</reference>
<evidence type="ECO:0000256" key="7">
    <source>
        <dbReference type="ARBA" id="ARBA00023157"/>
    </source>
</evidence>
<keyword evidence="3" id="KW-0732">Signal</keyword>
<sequence length="253" mass="27031">MSESWKYPKKTSVLGQGKSVPMLDGRIVGGVDVDIADYPYQVSVQMLSFHYCGGAIISTRWVLSAAHCTDRLPIPSFFSIRVGSTTRNAGGLVYSVLSLIIHPEYTREALDYDIALLRVSSDILATNARTIVLPTIGKLPEPNAIATITGWGTLTEGGSAPSILQMVQVPIVDQEVCSNAYFPSVVTDRMFCAGLLDVGGQDACQGDSGGPLVVNGTLVGLVSWGRGCARPGYPGVYTNLYDLRLWIAINSGI</sequence>
<gene>
    <name evidence="10" type="ORF">NQ315_011545</name>
</gene>
<dbReference type="GO" id="GO:0006508">
    <property type="term" value="P:proteolysis"/>
    <property type="evidence" value="ECO:0007669"/>
    <property type="project" value="UniProtKB-KW"/>
</dbReference>
<keyword evidence="7" id="KW-1015">Disulfide bond</keyword>
<dbReference type="FunFam" id="2.40.10.10:FF:000077">
    <property type="entry name" value="Predicted protein"/>
    <property type="match status" value="1"/>
</dbReference>
<proteinExistence type="inferred from homology"/>
<evidence type="ECO:0000256" key="5">
    <source>
        <dbReference type="ARBA" id="ARBA00022825"/>
    </source>
</evidence>
<keyword evidence="2 8" id="KW-0645">Protease</keyword>
<dbReference type="InterPro" id="IPR001314">
    <property type="entry name" value="Peptidase_S1A"/>
</dbReference>
<protein>
    <recommendedName>
        <fullName evidence="9">Peptidase S1 domain-containing protein</fullName>
    </recommendedName>
</protein>
<dbReference type="AlphaFoldDB" id="A0AAV8VUP4"/>
<dbReference type="PANTHER" id="PTHR24276">
    <property type="entry name" value="POLYSERASE-RELATED"/>
    <property type="match status" value="1"/>
</dbReference>
<keyword evidence="5 8" id="KW-0720">Serine protease</keyword>
<dbReference type="PROSITE" id="PS00135">
    <property type="entry name" value="TRYPSIN_SER"/>
    <property type="match status" value="1"/>
</dbReference>
<dbReference type="PROSITE" id="PS00134">
    <property type="entry name" value="TRYPSIN_HIS"/>
    <property type="match status" value="1"/>
</dbReference>
<dbReference type="PROSITE" id="PS50240">
    <property type="entry name" value="TRYPSIN_DOM"/>
    <property type="match status" value="1"/>
</dbReference>
<dbReference type="SMART" id="SM00020">
    <property type="entry name" value="Tryp_SPc"/>
    <property type="match status" value="1"/>
</dbReference>
<dbReference type="CDD" id="cd00190">
    <property type="entry name" value="Tryp_SPc"/>
    <property type="match status" value="1"/>
</dbReference>
<dbReference type="PRINTS" id="PR00722">
    <property type="entry name" value="CHYMOTRYPSIN"/>
</dbReference>
<evidence type="ECO:0000259" key="9">
    <source>
        <dbReference type="PROSITE" id="PS50240"/>
    </source>
</evidence>
<evidence type="ECO:0000256" key="4">
    <source>
        <dbReference type="ARBA" id="ARBA00022801"/>
    </source>
</evidence>
<dbReference type="InterPro" id="IPR050430">
    <property type="entry name" value="Peptidase_S1"/>
</dbReference>
<dbReference type="PANTHER" id="PTHR24276:SF91">
    <property type="entry name" value="AT26814P-RELATED"/>
    <property type="match status" value="1"/>
</dbReference>
<accession>A0AAV8VUP4</accession>
<evidence type="ECO:0000313" key="11">
    <source>
        <dbReference type="Proteomes" id="UP001159042"/>
    </source>
</evidence>
<dbReference type="InterPro" id="IPR001254">
    <property type="entry name" value="Trypsin_dom"/>
</dbReference>
<dbReference type="Pfam" id="PF00089">
    <property type="entry name" value="Trypsin"/>
    <property type="match status" value="1"/>
</dbReference>
<evidence type="ECO:0000256" key="6">
    <source>
        <dbReference type="ARBA" id="ARBA00023145"/>
    </source>
</evidence>